<dbReference type="AlphaFoldDB" id="A0AAV7N5I6"/>
<protein>
    <submittedName>
        <fullName evidence="1">Uncharacterized protein</fullName>
    </submittedName>
</protein>
<organism evidence="1 2">
    <name type="scientific">Pleurodeles waltl</name>
    <name type="common">Iberian ribbed newt</name>
    <dbReference type="NCBI Taxonomy" id="8319"/>
    <lineage>
        <taxon>Eukaryota</taxon>
        <taxon>Metazoa</taxon>
        <taxon>Chordata</taxon>
        <taxon>Craniata</taxon>
        <taxon>Vertebrata</taxon>
        <taxon>Euteleostomi</taxon>
        <taxon>Amphibia</taxon>
        <taxon>Batrachia</taxon>
        <taxon>Caudata</taxon>
        <taxon>Salamandroidea</taxon>
        <taxon>Salamandridae</taxon>
        <taxon>Pleurodelinae</taxon>
        <taxon>Pleurodeles</taxon>
    </lineage>
</organism>
<sequence>MLRASFLIPQRYFLAVGAGPVPAPPAARSLRRALRCFIRCTAACSLPGRGRPSTSSTSPPGLCSVPQSLFSSVTSSLWVPGPHRHCRLTAHSVASPAHTGALSDTLQRVPRQAGGETALQRLLQVPWGVLRALFLVPQRYFLVMDAGPAQTPPVDRAFRRALSAHGRFVRCTVLYSPPGRGETALQRPLQVPWGRALCLVPHSRCYFLVMGAGPAPSLPADRALRCTLSAHRHFIRCTAACSLPSRGKIALQRPPLASAGAAGRIASPRKSPA</sequence>
<gene>
    <name evidence="1" type="ORF">NDU88_005854</name>
</gene>
<reference evidence="1" key="1">
    <citation type="journal article" date="2022" name="bioRxiv">
        <title>Sequencing and chromosome-scale assembly of the giantPleurodeles waltlgenome.</title>
        <authorList>
            <person name="Brown T."/>
            <person name="Elewa A."/>
            <person name="Iarovenko S."/>
            <person name="Subramanian E."/>
            <person name="Araus A.J."/>
            <person name="Petzold A."/>
            <person name="Susuki M."/>
            <person name="Suzuki K.-i.T."/>
            <person name="Hayashi T."/>
            <person name="Toyoda A."/>
            <person name="Oliveira C."/>
            <person name="Osipova E."/>
            <person name="Leigh N.D."/>
            <person name="Simon A."/>
            <person name="Yun M.H."/>
        </authorList>
    </citation>
    <scope>NUCLEOTIDE SEQUENCE</scope>
    <source>
        <strain evidence="1">20211129_DDA</strain>
        <tissue evidence="1">Liver</tissue>
    </source>
</reference>
<dbReference type="Proteomes" id="UP001066276">
    <property type="component" value="Chromosome 9"/>
</dbReference>
<name>A0AAV7N5I6_PLEWA</name>
<evidence type="ECO:0000313" key="1">
    <source>
        <dbReference type="EMBL" id="KAJ1108478.1"/>
    </source>
</evidence>
<proteinExistence type="predicted"/>
<evidence type="ECO:0000313" key="2">
    <source>
        <dbReference type="Proteomes" id="UP001066276"/>
    </source>
</evidence>
<dbReference type="EMBL" id="JANPWB010000013">
    <property type="protein sequence ID" value="KAJ1108478.1"/>
    <property type="molecule type" value="Genomic_DNA"/>
</dbReference>
<keyword evidence="2" id="KW-1185">Reference proteome</keyword>
<accession>A0AAV7N5I6</accession>
<comment type="caution">
    <text evidence="1">The sequence shown here is derived from an EMBL/GenBank/DDBJ whole genome shotgun (WGS) entry which is preliminary data.</text>
</comment>